<evidence type="ECO:0000313" key="1">
    <source>
        <dbReference type="EMBL" id="KAF5838817.1"/>
    </source>
</evidence>
<evidence type="ECO:0000313" key="2">
    <source>
        <dbReference type="Proteomes" id="UP000815325"/>
    </source>
</evidence>
<keyword evidence="2" id="KW-1185">Reference proteome</keyword>
<accession>A0ABQ7GW24</accession>
<sequence>MPAALRGRRSFCCRGSCLCIGPQGSGGRPAAQPAHAGAHCYPLHTLLFFPHYYLCTRELGAQASTGSIPSSSLGGNLPVTGTMETGSASPPKMSKADPFHPSVFESIAGHLYDPIIDGLRQIDSRSPGLPAPIPHAITRKALLLKVPVVDEALRLDIPALVEDRSGHTCLVILPSDKPPGPGEASTPQSTS</sequence>
<name>A0ABQ7GW24_DUNSA</name>
<organism evidence="1 2">
    <name type="scientific">Dunaliella salina</name>
    <name type="common">Green alga</name>
    <name type="synonym">Protococcus salinus</name>
    <dbReference type="NCBI Taxonomy" id="3046"/>
    <lineage>
        <taxon>Eukaryota</taxon>
        <taxon>Viridiplantae</taxon>
        <taxon>Chlorophyta</taxon>
        <taxon>core chlorophytes</taxon>
        <taxon>Chlorophyceae</taxon>
        <taxon>CS clade</taxon>
        <taxon>Chlamydomonadales</taxon>
        <taxon>Dunaliellaceae</taxon>
        <taxon>Dunaliella</taxon>
    </lineage>
</organism>
<reference evidence="1" key="1">
    <citation type="submission" date="2017-08" db="EMBL/GenBank/DDBJ databases">
        <authorList>
            <person name="Polle J.E."/>
            <person name="Barry K."/>
            <person name="Cushman J."/>
            <person name="Schmutz J."/>
            <person name="Tran D."/>
            <person name="Hathwaick L.T."/>
            <person name="Yim W.C."/>
            <person name="Jenkins J."/>
            <person name="Mckie-Krisberg Z.M."/>
            <person name="Prochnik S."/>
            <person name="Lindquist E."/>
            <person name="Dockter R.B."/>
            <person name="Adam C."/>
            <person name="Molina H."/>
            <person name="Bunkerborg J."/>
            <person name="Jin E."/>
            <person name="Buchheim M."/>
            <person name="Magnuson J."/>
        </authorList>
    </citation>
    <scope>NUCLEOTIDE SEQUENCE</scope>
    <source>
        <strain evidence="1">CCAP 19/18</strain>
    </source>
</reference>
<protein>
    <recommendedName>
        <fullName evidence="3">Encoded protein</fullName>
    </recommendedName>
</protein>
<comment type="caution">
    <text evidence="1">The sequence shown here is derived from an EMBL/GenBank/DDBJ whole genome shotgun (WGS) entry which is preliminary data.</text>
</comment>
<dbReference type="Proteomes" id="UP000815325">
    <property type="component" value="Unassembled WGS sequence"/>
</dbReference>
<evidence type="ECO:0008006" key="3">
    <source>
        <dbReference type="Google" id="ProtNLM"/>
    </source>
</evidence>
<dbReference type="EMBL" id="MU069565">
    <property type="protein sequence ID" value="KAF5838817.1"/>
    <property type="molecule type" value="Genomic_DNA"/>
</dbReference>
<gene>
    <name evidence="1" type="ORF">DUNSADRAFT_2202</name>
</gene>
<proteinExistence type="predicted"/>